<evidence type="ECO:0000259" key="1">
    <source>
        <dbReference type="Pfam" id="PF02607"/>
    </source>
</evidence>
<feature type="domain" description="B12-binding N-terminal" evidence="1">
    <location>
        <begin position="5"/>
        <end position="42"/>
    </location>
</feature>
<organism evidence="2">
    <name type="scientific">marine sediment metagenome</name>
    <dbReference type="NCBI Taxonomy" id="412755"/>
    <lineage>
        <taxon>unclassified sequences</taxon>
        <taxon>metagenomes</taxon>
        <taxon>ecological metagenomes</taxon>
    </lineage>
</organism>
<dbReference type="Pfam" id="PF02607">
    <property type="entry name" value="B12-binding_2"/>
    <property type="match status" value="1"/>
</dbReference>
<name>A0A0F9B9M3_9ZZZZ</name>
<comment type="caution">
    <text evidence="2">The sequence shown here is derived from an EMBL/GenBank/DDBJ whole genome shotgun (WGS) entry which is preliminary data.</text>
</comment>
<dbReference type="InterPro" id="IPR003759">
    <property type="entry name" value="Cbl-bd_cap"/>
</dbReference>
<dbReference type="InterPro" id="IPR036594">
    <property type="entry name" value="Meth_synthase_dom"/>
</dbReference>
<dbReference type="AlphaFoldDB" id="A0A0F9B9M3"/>
<evidence type="ECO:0000313" key="2">
    <source>
        <dbReference type="EMBL" id="KKK87369.1"/>
    </source>
</evidence>
<reference evidence="2" key="1">
    <citation type="journal article" date="2015" name="Nature">
        <title>Complex archaea that bridge the gap between prokaryotes and eukaryotes.</title>
        <authorList>
            <person name="Spang A."/>
            <person name="Saw J.H."/>
            <person name="Jorgensen S.L."/>
            <person name="Zaremba-Niedzwiedzka K."/>
            <person name="Martijn J."/>
            <person name="Lind A.E."/>
            <person name="van Eijk R."/>
            <person name="Schleper C."/>
            <person name="Guy L."/>
            <person name="Ettema T.J."/>
        </authorList>
    </citation>
    <scope>NUCLEOTIDE SEQUENCE</scope>
</reference>
<protein>
    <recommendedName>
        <fullName evidence="1">B12-binding N-terminal domain-containing protein</fullName>
    </recommendedName>
</protein>
<dbReference type="SUPFAM" id="SSF47644">
    <property type="entry name" value="Methionine synthase domain"/>
    <property type="match status" value="1"/>
</dbReference>
<gene>
    <name evidence="2" type="ORF">LCGC14_2753950</name>
</gene>
<dbReference type="Gene3D" id="1.10.1240.10">
    <property type="entry name" value="Methionine synthase domain"/>
    <property type="match status" value="1"/>
</dbReference>
<sequence length="61" mass="6784">MADLAALAEALIAGDRNKVVELTNQALEEGVSPKDILEKVLIVSYLRMLLCVLDNLLQIWF</sequence>
<dbReference type="EMBL" id="LAZR01050433">
    <property type="protein sequence ID" value="KKK87369.1"/>
    <property type="molecule type" value="Genomic_DNA"/>
</dbReference>
<accession>A0A0F9B9M3</accession>
<proteinExistence type="predicted"/>